<evidence type="ECO:0000313" key="4">
    <source>
        <dbReference type="Proteomes" id="UP000598196"/>
    </source>
</evidence>
<dbReference type="SUPFAM" id="SSF50952">
    <property type="entry name" value="Soluble quinoprotein glucose dehydrogenase"/>
    <property type="match status" value="1"/>
</dbReference>
<keyword evidence="1" id="KW-0732">Signal</keyword>
<dbReference type="OrthoDB" id="9770043at2"/>
<name>A0A918DB96_9RHOB</name>
<keyword evidence="4" id="KW-1185">Reference proteome</keyword>
<feature type="domain" description="Glucose/Sorbosone dehydrogenase" evidence="2">
    <location>
        <begin position="40"/>
        <end position="362"/>
    </location>
</feature>
<organism evidence="3 4">
    <name type="scientific">Gemmobacter aquaticus</name>
    <dbReference type="NCBI Taxonomy" id="490185"/>
    <lineage>
        <taxon>Bacteria</taxon>
        <taxon>Pseudomonadati</taxon>
        <taxon>Pseudomonadota</taxon>
        <taxon>Alphaproteobacteria</taxon>
        <taxon>Rhodobacterales</taxon>
        <taxon>Paracoccaceae</taxon>
        <taxon>Gemmobacter</taxon>
    </lineage>
</organism>
<reference evidence="3 4" key="1">
    <citation type="journal article" date="2014" name="Int. J. Syst. Evol. Microbiol.">
        <title>Complete genome sequence of Corynebacterium casei LMG S-19264T (=DSM 44701T), isolated from a smear-ripened cheese.</title>
        <authorList>
            <consortium name="US DOE Joint Genome Institute (JGI-PGF)"/>
            <person name="Walter F."/>
            <person name="Albersmeier A."/>
            <person name="Kalinowski J."/>
            <person name="Ruckert C."/>
        </authorList>
    </citation>
    <scope>NUCLEOTIDE SEQUENCE [LARGE SCALE GENOMIC DNA]</scope>
    <source>
        <strain evidence="3 4">CGMCC 1.7029</strain>
    </source>
</reference>
<dbReference type="InterPro" id="IPR011042">
    <property type="entry name" value="6-blade_b-propeller_TolB-like"/>
</dbReference>
<gene>
    <name evidence="3" type="ORF">GCM10010991_04490</name>
</gene>
<dbReference type="PANTHER" id="PTHR19328:SF75">
    <property type="entry name" value="ALDOSE SUGAR DEHYDROGENASE YLII"/>
    <property type="match status" value="1"/>
</dbReference>
<dbReference type="InterPro" id="IPR011041">
    <property type="entry name" value="Quinoprot_gluc/sorb_DH_b-prop"/>
</dbReference>
<comment type="caution">
    <text evidence="3">The sequence shown here is derived from an EMBL/GenBank/DDBJ whole genome shotgun (WGS) entry which is preliminary data.</text>
</comment>
<feature type="signal peptide" evidence="1">
    <location>
        <begin position="1"/>
        <end position="21"/>
    </location>
</feature>
<protein>
    <submittedName>
        <fullName evidence="3">Glucose sorbosone dehydrogenase</fullName>
    </submittedName>
</protein>
<proteinExistence type="predicted"/>
<dbReference type="Proteomes" id="UP000598196">
    <property type="component" value="Unassembled WGS sequence"/>
</dbReference>
<dbReference type="EMBL" id="BMLP01000001">
    <property type="protein sequence ID" value="GGO25150.1"/>
    <property type="molecule type" value="Genomic_DNA"/>
</dbReference>
<dbReference type="PANTHER" id="PTHR19328">
    <property type="entry name" value="HEDGEHOG-INTERACTING PROTEIN"/>
    <property type="match status" value="1"/>
</dbReference>
<dbReference type="Pfam" id="PF07995">
    <property type="entry name" value="GSDH"/>
    <property type="match status" value="1"/>
</dbReference>
<evidence type="ECO:0000256" key="1">
    <source>
        <dbReference type="SAM" id="SignalP"/>
    </source>
</evidence>
<dbReference type="RefSeq" id="WP_146285764.1">
    <property type="nucleotide sequence ID" value="NZ_BMLP01000001.1"/>
</dbReference>
<sequence length="366" mass="38952">MRLASIAMLSFGLLPICAANAEVVNTDAGPMQLTAVAEGFDEPWAIGFLPDGGILVTERTGALWLIRESQRTAVTGLPEVFAQGQGGLLDVMVPRDFATSREIWLSYARPARRGGATALGRGILSEDGARIDDFRTVFTAEGYTGGRHFGSRIVEASDGTIYLTTGDRGTGPKGTQAQNAALAAGKVIHLNRDGSPASRIEGWMAGVHSLGHRNIQGAALDRDGSLLAVEHGAKGGDELNRIAQGRNYGWPVISYGVNYNGRRIGEGQTKPGLEQPLHYWDPSIAPSGLMVYSGALVPDWAGDIFTGSLNSDFISRLDPDRPTGTGFAEERIASDATARVRDIVEGPDGAIWFLSVNEGTLFRMAP</sequence>
<evidence type="ECO:0000259" key="2">
    <source>
        <dbReference type="Pfam" id="PF07995"/>
    </source>
</evidence>
<evidence type="ECO:0000313" key="3">
    <source>
        <dbReference type="EMBL" id="GGO25150.1"/>
    </source>
</evidence>
<dbReference type="Gene3D" id="2.120.10.30">
    <property type="entry name" value="TolB, C-terminal domain"/>
    <property type="match status" value="1"/>
</dbReference>
<feature type="chain" id="PRO_5037966431" evidence="1">
    <location>
        <begin position="22"/>
        <end position="366"/>
    </location>
</feature>
<dbReference type="InterPro" id="IPR012938">
    <property type="entry name" value="Glc/Sorbosone_DH"/>
</dbReference>
<dbReference type="AlphaFoldDB" id="A0A918DB96"/>
<accession>A0A918DB96</accession>